<reference evidence="3" key="2">
    <citation type="submission" date="2020-05" db="UniProtKB">
        <authorList>
            <consortium name="EnsemblMetazoa"/>
        </authorList>
    </citation>
    <scope>IDENTIFICATION</scope>
</reference>
<feature type="domain" description="CRAL-TRIO" evidence="1">
    <location>
        <begin position="425"/>
        <end position="587"/>
    </location>
</feature>
<gene>
    <name evidence="2" type="ORF">ZHAS_00016735</name>
</gene>
<dbReference type="GO" id="GO:0016020">
    <property type="term" value="C:membrane"/>
    <property type="evidence" value="ECO:0007669"/>
    <property type="project" value="TreeGrafter"/>
</dbReference>
<dbReference type="EnsemblMetazoa" id="ASIC016735-RA">
    <property type="protein sequence ID" value="ASIC016735-PA"/>
    <property type="gene ID" value="ASIC016735"/>
</dbReference>
<evidence type="ECO:0000259" key="1">
    <source>
        <dbReference type="PROSITE" id="PS50191"/>
    </source>
</evidence>
<dbReference type="InterPro" id="IPR036273">
    <property type="entry name" value="CRAL/TRIO_N_dom_sf"/>
</dbReference>
<proteinExistence type="predicted"/>
<dbReference type="SMART" id="SM01100">
    <property type="entry name" value="CRAL_TRIO_N"/>
    <property type="match status" value="2"/>
</dbReference>
<reference evidence="2 4" key="1">
    <citation type="journal article" date="2014" name="BMC Genomics">
        <title>Genome sequence of Anopheles sinensis provides insight into genetics basis of mosquito competence for malaria parasites.</title>
        <authorList>
            <person name="Zhou D."/>
            <person name="Zhang D."/>
            <person name="Ding G."/>
            <person name="Shi L."/>
            <person name="Hou Q."/>
            <person name="Ye Y."/>
            <person name="Xu Y."/>
            <person name="Zhou H."/>
            <person name="Xiong C."/>
            <person name="Li S."/>
            <person name="Yu J."/>
            <person name="Hong S."/>
            <person name="Yu X."/>
            <person name="Zou P."/>
            <person name="Chen C."/>
            <person name="Chang X."/>
            <person name="Wang W."/>
            <person name="Lv Y."/>
            <person name="Sun Y."/>
            <person name="Ma L."/>
            <person name="Shen B."/>
            <person name="Zhu C."/>
        </authorList>
    </citation>
    <scope>NUCLEOTIDE SEQUENCE [LARGE SCALE GENOMIC DNA]</scope>
</reference>
<dbReference type="Gene3D" id="1.10.8.20">
    <property type="entry name" value="N-terminal domain of phosphatidylinositol transfer protein sec14p"/>
    <property type="match status" value="2"/>
</dbReference>
<keyword evidence="4" id="KW-1185">Reference proteome</keyword>
<protein>
    <recommendedName>
        <fullName evidence="1">CRAL-TRIO domain-containing protein</fullName>
    </recommendedName>
</protein>
<accession>A0A084WET7</accession>
<dbReference type="InterPro" id="IPR001251">
    <property type="entry name" value="CRAL-TRIO_dom"/>
</dbReference>
<dbReference type="EMBL" id="ATLV01023258">
    <property type="status" value="NOT_ANNOTATED_CDS"/>
    <property type="molecule type" value="Genomic_DNA"/>
</dbReference>
<dbReference type="EMBL" id="KE525341">
    <property type="protein sequence ID" value="KFB48731.1"/>
    <property type="molecule type" value="Genomic_DNA"/>
</dbReference>
<dbReference type="PRINTS" id="PR00180">
    <property type="entry name" value="CRETINALDHBP"/>
</dbReference>
<dbReference type="Gene3D" id="3.40.525.10">
    <property type="entry name" value="CRAL-TRIO lipid binding domain"/>
    <property type="match status" value="2"/>
</dbReference>
<dbReference type="PANTHER" id="PTHR10174:SF166">
    <property type="entry name" value="LD40136P"/>
    <property type="match status" value="1"/>
</dbReference>
<evidence type="ECO:0000313" key="4">
    <source>
        <dbReference type="Proteomes" id="UP000030765"/>
    </source>
</evidence>
<dbReference type="Pfam" id="PF00650">
    <property type="entry name" value="CRAL_TRIO"/>
    <property type="match status" value="2"/>
</dbReference>
<dbReference type="VEuPathDB" id="VectorBase:ASIS013105"/>
<dbReference type="OMA" id="ENINCRM"/>
<dbReference type="EMBL" id="ATLV01023255">
    <property type="status" value="NOT_ANNOTATED_CDS"/>
    <property type="molecule type" value="Genomic_DNA"/>
</dbReference>
<sequence length="644" mass="75714">MVSPANVISYPLEKRPESYDKYEFTLPEQYRKMAKEELREDDDIREHSLAQMREWIAKHPYIRKCRTDAQFLLRFLRFRKFSVPTACEALERYLAMRNTFPEWFKNLDCNEPIMREILESGVFTKLGQNKDGRTVIMFCMKLLDPDKNLPIHQGRAMALLMETLLEWEEVQIGGFQAMLDFSNTVMKLYGSWGVTDMKIFMDAVNRSYPIRIREVNGLKFPKFAVSILNLLLTFASPKLKERLVCHKTMMEWKAKIDLELLPKEYDGELDAEDLGRKFRKHLEDRRNVILALDDMDIDTAKYSSLWNQSNLVENEVEGGVAGSFRKLNRPESYDKYEFTLPELYRKLALDELREDEEIREQSLAQMREWIAKHPYIRKCRTDAPFLLRFLRFRKFYVPTACEALERYLAMRETFPEWFKNLDYNEPAVREMIDDGVFAHMGQDANGRMVIFFKFARFNVEKFGPLQEGRFVALLIETLLEWEELQIGGFRVLVDYTDSVLKHYGIWGVTDMKVFMEAISRSYPMRIREIHGAKFPKFAIPIVNVLLSFASPKLKERIICHNTVKEMTKKFDDALLPTEYGGKCDLEELKKRFLKHLESRRDVILALDEMSIDKARYSSLWNQAGSQNGEIECGVTGSFRKLTVD</sequence>
<dbReference type="STRING" id="74873.A0A084WET7"/>
<dbReference type="PANTHER" id="PTHR10174">
    <property type="entry name" value="ALPHA-TOCOPHEROL TRANSFER PROTEIN-RELATED"/>
    <property type="match status" value="1"/>
</dbReference>
<dbReference type="InterPro" id="IPR036865">
    <property type="entry name" value="CRAL-TRIO_dom_sf"/>
</dbReference>
<feature type="domain" description="CRAL-TRIO" evidence="1">
    <location>
        <begin position="110"/>
        <end position="273"/>
    </location>
</feature>
<dbReference type="AlphaFoldDB" id="A0A084WET7"/>
<dbReference type="SUPFAM" id="SSF52087">
    <property type="entry name" value="CRAL/TRIO domain"/>
    <property type="match status" value="2"/>
</dbReference>
<dbReference type="EMBL" id="ATLV01023256">
    <property type="status" value="NOT_ANNOTATED_CDS"/>
    <property type="molecule type" value="Genomic_DNA"/>
</dbReference>
<dbReference type="InterPro" id="IPR011074">
    <property type="entry name" value="CRAL/TRIO_N_dom"/>
</dbReference>
<dbReference type="EMBL" id="ATLV01023257">
    <property type="status" value="NOT_ANNOTATED_CDS"/>
    <property type="molecule type" value="Genomic_DNA"/>
</dbReference>
<name>A0A084WET7_ANOSI</name>
<dbReference type="PROSITE" id="PS50191">
    <property type="entry name" value="CRAL_TRIO"/>
    <property type="match status" value="2"/>
</dbReference>
<organism evidence="2">
    <name type="scientific">Anopheles sinensis</name>
    <name type="common">Mosquito</name>
    <dbReference type="NCBI Taxonomy" id="74873"/>
    <lineage>
        <taxon>Eukaryota</taxon>
        <taxon>Metazoa</taxon>
        <taxon>Ecdysozoa</taxon>
        <taxon>Arthropoda</taxon>
        <taxon>Hexapoda</taxon>
        <taxon>Insecta</taxon>
        <taxon>Pterygota</taxon>
        <taxon>Neoptera</taxon>
        <taxon>Endopterygota</taxon>
        <taxon>Diptera</taxon>
        <taxon>Nematocera</taxon>
        <taxon>Culicoidea</taxon>
        <taxon>Culicidae</taxon>
        <taxon>Anophelinae</taxon>
        <taxon>Anopheles</taxon>
    </lineage>
</organism>
<dbReference type="Proteomes" id="UP000030765">
    <property type="component" value="Unassembled WGS sequence"/>
</dbReference>
<dbReference type="GO" id="GO:1902936">
    <property type="term" value="F:phosphatidylinositol bisphosphate binding"/>
    <property type="evidence" value="ECO:0007669"/>
    <property type="project" value="TreeGrafter"/>
</dbReference>
<dbReference type="CDD" id="cd00170">
    <property type="entry name" value="SEC14"/>
    <property type="match status" value="2"/>
</dbReference>
<dbReference type="VEuPathDB" id="VectorBase:ASIC016735"/>
<evidence type="ECO:0000313" key="3">
    <source>
        <dbReference type="EnsemblMetazoa" id="ASIC016735-PA"/>
    </source>
</evidence>
<evidence type="ECO:0000313" key="2">
    <source>
        <dbReference type="EMBL" id="KFB48731.1"/>
    </source>
</evidence>
<dbReference type="SUPFAM" id="SSF46938">
    <property type="entry name" value="CRAL/TRIO N-terminal domain"/>
    <property type="match status" value="2"/>
</dbReference>
<dbReference type="OrthoDB" id="7756538at2759"/>